<keyword evidence="2" id="KW-0547">Nucleotide-binding</keyword>
<protein>
    <submittedName>
        <fullName evidence="6">Chain A of ATP binding cassette transporter</fullName>
    </submittedName>
</protein>
<dbReference type="SMART" id="SM00382">
    <property type="entry name" value="AAA"/>
    <property type="match status" value="1"/>
</dbReference>
<dbReference type="GO" id="GO:0043190">
    <property type="term" value="C:ATP-binding cassette (ABC) transporter complex"/>
    <property type="evidence" value="ECO:0007669"/>
    <property type="project" value="InterPro"/>
</dbReference>
<dbReference type="PANTHER" id="PTHR45772:SF10">
    <property type="entry name" value="LIPOPOLYSACCHARIDE EXPORT SYSTEM ATP-BINDING PROTEIN LPTB"/>
    <property type="match status" value="1"/>
</dbReference>
<keyword evidence="3" id="KW-0067">ATP-binding</keyword>
<comment type="caution">
    <text evidence="6">The sequence shown here is derived from an EMBL/GenBank/DDBJ whole genome shotgun (WGS) entry which is preliminary data.</text>
</comment>
<dbReference type="GO" id="GO:0016887">
    <property type="term" value="F:ATP hydrolysis activity"/>
    <property type="evidence" value="ECO:0007669"/>
    <property type="project" value="InterPro"/>
</dbReference>
<name>A0A0M2UXI0_9BACT</name>
<feature type="domain" description="ABC transporter" evidence="5">
    <location>
        <begin position="4"/>
        <end position="236"/>
    </location>
</feature>
<proteinExistence type="predicted"/>
<evidence type="ECO:0000256" key="3">
    <source>
        <dbReference type="ARBA" id="ARBA00022840"/>
    </source>
</evidence>
<sequence>MNLLRAEGLTKSYGKRTVVNHVSFEVNDGEIVGILGQNGAGKSTSFNMIIGVVRPDSGCVIFQNEDITNFPIYQRARKGMGYLCQEPSVFQRLTVEENILAILETHRYAADEKYAQLSKLLNEFNLASLAKNKAFTLSGGERRRLEIARALASSPTMILLDEPFTGVDPIAVSEVQDILLKLKNKGIGLLITDHNVREALSITNHSYIISEGTVVAKGTTQEILSNPIARQSYLGDNFPTSEHRLADFKDIHSKKPKDADRKPIVRKDTDIRQ</sequence>
<dbReference type="GO" id="GO:0005524">
    <property type="term" value="F:ATP binding"/>
    <property type="evidence" value="ECO:0007669"/>
    <property type="project" value="UniProtKB-KW"/>
</dbReference>
<dbReference type="Gene3D" id="3.40.50.300">
    <property type="entry name" value="P-loop containing nucleotide triphosphate hydrolases"/>
    <property type="match status" value="1"/>
</dbReference>
<dbReference type="InterPro" id="IPR051120">
    <property type="entry name" value="ABC_AA/LPS_Transport"/>
</dbReference>
<evidence type="ECO:0000256" key="1">
    <source>
        <dbReference type="ARBA" id="ARBA00022448"/>
    </source>
</evidence>
<dbReference type="InterPro" id="IPR027417">
    <property type="entry name" value="P-loop_NTPase"/>
</dbReference>
<dbReference type="GO" id="GO:0055085">
    <property type="term" value="P:transmembrane transport"/>
    <property type="evidence" value="ECO:0007669"/>
    <property type="project" value="InterPro"/>
</dbReference>
<accession>A0A0M2UXI0</accession>
<dbReference type="SUPFAM" id="SSF52540">
    <property type="entry name" value="P-loop containing nucleoside triphosphate hydrolases"/>
    <property type="match status" value="1"/>
</dbReference>
<keyword evidence="7" id="KW-1185">Reference proteome</keyword>
<organism evidence="6 7">
    <name type="scientific">Candidatus Brocadia fulgida</name>
    <dbReference type="NCBI Taxonomy" id="380242"/>
    <lineage>
        <taxon>Bacteria</taxon>
        <taxon>Pseudomonadati</taxon>
        <taxon>Planctomycetota</taxon>
        <taxon>Candidatus Brocadiia</taxon>
        <taxon>Candidatus Brocadiales</taxon>
        <taxon>Candidatus Brocadiaceae</taxon>
        <taxon>Candidatus Brocadia</taxon>
    </lineage>
</organism>
<evidence type="ECO:0000313" key="7">
    <source>
        <dbReference type="Proteomes" id="UP000034954"/>
    </source>
</evidence>
<feature type="region of interest" description="Disordered" evidence="4">
    <location>
        <begin position="252"/>
        <end position="273"/>
    </location>
</feature>
<dbReference type="InterPro" id="IPR030921">
    <property type="entry name" value="LPS_export_LptB"/>
</dbReference>
<reference evidence="6 7" key="1">
    <citation type="journal article" date="2013" name="BMC Microbiol.">
        <title>Identification of the type II cytochrome c maturation pathway in anammox bacteria by comparative genomics.</title>
        <authorList>
            <person name="Ferousi C."/>
            <person name="Speth D.R."/>
            <person name="Reimann J."/>
            <person name="Op den Camp H.J."/>
            <person name="Allen J.W."/>
            <person name="Keltjens J.T."/>
            <person name="Jetten M.S."/>
        </authorList>
    </citation>
    <scope>NUCLEOTIDE SEQUENCE [LARGE SCALE GENOMIC DNA]</scope>
    <source>
        <strain evidence="6">RU1</strain>
    </source>
</reference>
<dbReference type="NCBIfam" id="TIGR04406">
    <property type="entry name" value="LPS_export_lptB"/>
    <property type="match status" value="1"/>
</dbReference>
<dbReference type="PATRIC" id="fig|380242.3.peg.613"/>
<dbReference type="InterPro" id="IPR017871">
    <property type="entry name" value="ABC_transporter-like_CS"/>
</dbReference>
<evidence type="ECO:0000256" key="4">
    <source>
        <dbReference type="SAM" id="MobiDB-lite"/>
    </source>
</evidence>
<evidence type="ECO:0000259" key="5">
    <source>
        <dbReference type="PROSITE" id="PS50893"/>
    </source>
</evidence>
<dbReference type="InterPro" id="IPR003593">
    <property type="entry name" value="AAA+_ATPase"/>
</dbReference>
<dbReference type="CDD" id="cd03218">
    <property type="entry name" value="ABC_YhbG"/>
    <property type="match status" value="1"/>
</dbReference>
<dbReference type="InterPro" id="IPR003439">
    <property type="entry name" value="ABC_transporter-like_ATP-bd"/>
</dbReference>
<dbReference type="Pfam" id="PF00005">
    <property type="entry name" value="ABC_tran"/>
    <property type="match status" value="1"/>
</dbReference>
<dbReference type="EMBL" id="LAQJ01000066">
    <property type="protein sequence ID" value="KKO20788.1"/>
    <property type="molecule type" value="Genomic_DNA"/>
</dbReference>
<dbReference type="PROSITE" id="PS50893">
    <property type="entry name" value="ABC_TRANSPORTER_2"/>
    <property type="match status" value="1"/>
</dbReference>
<keyword evidence="1" id="KW-0813">Transport</keyword>
<gene>
    <name evidence="6" type="primary">abca_1</name>
    <name evidence="6" type="ORF">BROFUL_00490</name>
</gene>
<evidence type="ECO:0000256" key="2">
    <source>
        <dbReference type="ARBA" id="ARBA00022741"/>
    </source>
</evidence>
<evidence type="ECO:0000313" key="6">
    <source>
        <dbReference type="EMBL" id="KKO20788.1"/>
    </source>
</evidence>
<dbReference type="PANTHER" id="PTHR45772">
    <property type="entry name" value="CONSERVED COMPONENT OF ABC TRANSPORTER FOR NATURAL AMINO ACIDS-RELATED"/>
    <property type="match status" value="1"/>
</dbReference>
<dbReference type="Proteomes" id="UP000034954">
    <property type="component" value="Unassembled WGS sequence"/>
</dbReference>
<dbReference type="AlphaFoldDB" id="A0A0M2UXI0"/>
<dbReference type="PROSITE" id="PS00211">
    <property type="entry name" value="ABC_TRANSPORTER_1"/>
    <property type="match status" value="1"/>
</dbReference>